<comment type="caution">
    <text evidence="2">The sequence shown here is derived from an EMBL/GenBank/DDBJ whole genome shotgun (WGS) entry which is preliminary data.</text>
</comment>
<dbReference type="Proteomes" id="UP001221757">
    <property type="component" value="Unassembled WGS sequence"/>
</dbReference>
<gene>
    <name evidence="2" type="ORF">B0H17DRAFT_1216743</name>
</gene>
<evidence type="ECO:0000256" key="1">
    <source>
        <dbReference type="SAM" id="MobiDB-lite"/>
    </source>
</evidence>
<evidence type="ECO:0000313" key="3">
    <source>
        <dbReference type="Proteomes" id="UP001221757"/>
    </source>
</evidence>
<dbReference type="EMBL" id="JARKIE010000436">
    <property type="protein sequence ID" value="KAJ7640132.1"/>
    <property type="molecule type" value="Genomic_DNA"/>
</dbReference>
<protein>
    <submittedName>
        <fullName evidence="2">Uncharacterized protein</fullName>
    </submittedName>
</protein>
<feature type="compositionally biased region" description="Acidic residues" evidence="1">
    <location>
        <begin position="152"/>
        <end position="164"/>
    </location>
</feature>
<name>A0AAD7C682_MYCRO</name>
<evidence type="ECO:0000313" key="2">
    <source>
        <dbReference type="EMBL" id="KAJ7640132.1"/>
    </source>
</evidence>
<keyword evidence="3" id="KW-1185">Reference proteome</keyword>
<organism evidence="2 3">
    <name type="scientific">Mycena rosella</name>
    <name type="common">Pink bonnet</name>
    <name type="synonym">Agaricus rosellus</name>
    <dbReference type="NCBI Taxonomy" id="1033263"/>
    <lineage>
        <taxon>Eukaryota</taxon>
        <taxon>Fungi</taxon>
        <taxon>Dikarya</taxon>
        <taxon>Basidiomycota</taxon>
        <taxon>Agaricomycotina</taxon>
        <taxon>Agaricomycetes</taxon>
        <taxon>Agaricomycetidae</taxon>
        <taxon>Agaricales</taxon>
        <taxon>Marasmiineae</taxon>
        <taxon>Mycenaceae</taxon>
        <taxon>Mycena</taxon>
    </lineage>
</organism>
<accession>A0AAD7C682</accession>
<reference evidence="2" key="1">
    <citation type="submission" date="2023-03" db="EMBL/GenBank/DDBJ databases">
        <title>Massive genome expansion in bonnet fungi (Mycena s.s.) driven by repeated elements and novel gene families across ecological guilds.</title>
        <authorList>
            <consortium name="Lawrence Berkeley National Laboratory"/>
            <person name="Harder C.B."/>
            <person name="Miyauchi S."/>
            <person name="Viragh M."/>
            <person name="Kuo A."/>
            <person name="Thoen E."/>
            <person name="Andreopoulos B."/>
            <person name="Lu D."/>
            <person name="Skrede I."/>
            <person name="Drula E."/>
            <person name="Henrissat B."/>
            <person name="Morin E."/>
            <person name="Kohler A."/>
            <person name="Barry K."/>
            <person name="LaButti K."/>
            <person name="Morin E."/>
            <person name="Salamov A."/>
            <person name="Lipzen A."/>
            <person name="Mereny Z."/>
            <person name="Hegedus B."/>
            <person name="Baldrian P."/>
            <person name="Stursova M."/>
            <person name="Weitz H."/>
            <person name="Taylor A."/>
            <person name="Grigoriev I.V."/>
            <person name="Nagy L.G."/>
            <person name="Martin F."/>
            <person name="Kauserud H."/>
        </authorList>
    </citation>
    <scope>NUCLEOTIDE SEQUENCE</scope>
    <source>
        <strain evidence="2">CBHHK067</strain>
    </source>
</reference>
<proteinExistence type="predicted"/>
<feature type="compositionally biased region" description="Low complexity" evidence="1">
    <location>
        <begin position="165"/>
        <end position="174"/>
    </location>
</feature>
<feature type="region of interest" description="Disordered" evidence="1">
    <location>
        <begin position="152"/>
        <end position="195"/>
    </location>
</feature>
<sequence>MAAKSPGPMLWTPRLHPFAEDEEVWLQEPFKTTFTSRNTRISTRHQIDTSWERLTTELLQAPDWAEWAWDWLAYCIGEDVTSKIPEHLLSQALELILNVLYLRFSIVEAQMANLSRLIYCWLTRWTCSALMRVDIPAEYSWFDDLDRRDDRESDWEDVDSDSDSDSGSNYSSDEQMPPVIDDDEPMPGSEVEEEYSSDAYVPNFTQFSAAPAPRALPMKKKPKFSVAPDLRRTQKDVVNDLVNMRLLPKKIWNTPAFQMALEMSGLLDKMYEISKPGNLLETSHTDVLESFPVPQLEVQLPELICKWTPATISLEDYEAGKARPNYSFDKDDTEELLCFISSHPRMHPWAFNPMAVFFLLSLDCFKFYSEIWLALSLHTLQYPNVQVRYENPETLGMKWIKPRNHVYSRCGRDITRFYFVHEDDALEWVGGVRYNAMRRKILEYMIDNHRRVRVRSVPSSGGYAGLAYGSMTAAGSRQPLGGRHGDIYGPYARHRGDTPDDIKALFRHAVDADILVEIGATIVPTLRSDINEISKTSEAHRLGRYGITSFYCSNYISAVHPDFDFGRQDIKRDSKKSKERRCLLEDATLVFSWSNRHGQIPA</sequence>
<dbReference type="AlphaFoldDB" id="A0AAD7C682"/>
<feature type="compositionally biased region" description="Acidic residues" evidence="1">
    <location>
        <begin position="180"/>
        <end position="195"/>
    </location>
</feature>